<keyword evidence="1" id="KW-1185">Reference proteome</keyword>
<organism evidence="1 2">
    <name type="scientific">Plectus sambesii</name>
    <dbReference type="NCBI Taxonomy" id="2011161"/>
    <lineage>
        <taxon>Eukaryota</taxon>
        <taxon>Metazoa</taxon>
        <taxon>Ecdysozoa</taxon>
        <taxon>Nematoda</taxon>
        <taxon>Chromadorea</taxon>
        <taxon>Plectida</taxon>
        <taxon>Plectina</taxon>
        <taxon>Plectoidea</taxon>
        <taxon>Plectidae</taxon>
        <taxon>Plectus</taxon>
    </lineage>
</organism>
<reference evidence="2" key="1">
    <citation type="submission" date="2022-11" db="UniProtKB">
        <authorList>
            <consortium name="WormBaseParasite"/>
        </authorList>
    </citation>
    <scope>IDENTIFICATION</scope>
</reference>
<dbReference type="WBParaSite" id="PSAMB.scaffold945size38306.g10003.t1">
    <property type="protein sequence ID" value="PSAMB.scaffold945size38306.g10003.t1"/>
    <property type="gene ID" value="PSAMB.scaffold945size38306.g10003"/>
</dbReference>
<name>A0A914XP21_9BILA</name>
<protein>
    <submittedName>
        <fullName evidence="2">Uncharacterized protein</fullName>
    </submittedName>
</protein>
<dbReference type="Proteomes" id="UP000887566">
    <property type="component" value="Unplaced"/>
</dbReference>
<sequence>MLRLPKFSAETFGLRKVKSADPLGFMGDVCSPENTRNTSPLPDSLDSFCEEVNKHRKKSINPSASTLNQARIISKVMEDSFGCKAASELKYMTPAAERDNYDDAEEQIDIKFSVGRRRSISLGSRPPPRIRTPAGKAVILGNIEMVVSDSIASARGDGEEKERFKAMMGSGLL</sequence>
<dbReference type="AlphaFoldDB" id="A0A914XP21"/>
<evidence type="ECO:0000313" key="2">
    <source>
        <dbReference type="WBParaSite" id="PSAMB.scaffold945size38306.g10003.t1"/>
    </source>
</evidence>
<accession>A0A914XP21</accession>
<evidence type="ECO:0000313" key="1">
    <source>
        <dbReference type="Proteomes" id="UP000887566"/>
    </source>
</evidence>
<proteinExistence type="predicted"/>